<evidence type="ECO:0000313" key="14">
    <source>
        <dbReference type="EMBL" id="MDQ7174733.1"/>
    </source>
</evidence>
<evidence type="ECO:0000256" key="10">
    <source>
        <dbReference type="ARBA" id="ARBA00049556"/>
    </source>
</evidence>
<name>A0AAE5W9C0_STACR</name>
<comment type="caution">
    <text evidence="15">The sequence shown here is derived from an EMBL/GenBank/DDBJ whole genome shotgun (WGS) entry which is preliminary data.</text>
</comment>
<reference evidence="15" key="2">
    <citation type="submission" date="2018-03" db="EMBL/GenBank/DDBJ databases">
        <authorList>
            <person name="Naushad S."/>
        </authorList>
    </citation>
    <scope>NUCLEOTIDE SEQUENCE</scope>
    <source>
        <strain evidence="15">SNUC 505</strain>
    </source>
</reference>
<keyword evidence="8" id="KW-0520">NAD</keyword>
<dbReference type="EMBL" id="PZBZ01000003">
    <property type="protein sequence ID" value="PTG17007.1"/>
    <property type="molecule type" value="Genomic_DNA"/>
</dbReference>
<protein>
    <recommendedName>
        <fullName evidence="4">enoyl-CoA hydratase</fullName>
        <ecNumber evidence="4">4.2.1.17</ecNumber>
    </recommendedName>
</protein>
<dbReference type="GO" id="GO:0006631">
    <property type="term" value="P:fatty acid metabolic process"/>
    <property type="evidence" value="ECO:0007669"/>
    <property type="project" value="UniProtKB-KW"/>
</dbReference>
<keyword evidence="7" id="KW-0560">Oxidoreductase</keyword>
<evidence type="ECO:0000259" key="12">
    <source>
        <dbReference type="Pfam" id="PF00725"/>
    </source>
</evidence>
<comment type="similarity">
    <text evidence="11">Belongs to the enoyl-CoA hydratase/isomerase family.</text>
</comment>
<evidence type="ECO:0000259" key="13">
    <source>
        <dbReference type="Pfam" id="PF02737"/>
    </source>
</evidence>
<dbReference type="Gene3D" id="3.90.226.10">
    <property type="entry name" value="2-enoyl-CoA Hydratase, Chain A, domain 1"/>
    <property type="match status" value="1"/>
</dbReference>
<dbReference type="PANTHER" id="PTHR48075">
    <property type="entry name" value="3-HYDROXYACYL-COA DEHYDROGENASE FAMILY PROTEIN"/>
    <property type="match status" value="1"/>
</dbReference>
<reference evidence="15 16" key="1">
    <citation type="journal article" date="2016" name="Front. Microbiol.">
        <title>Comprehensive Phylogenetic Analysis of Bovine Non-aureus Staphylococci Species Based on Whole-Genome Sequencing.</title>
        <authorList>
            <person name="Naushad S."/>
            <person name="Barkema H.W."/>
            <person name="Luby C."/>
            <person name="Condas L.A."/>
            <person name="Nobrega D.B."/>
            <person name="Carson D.A."/>
            <person name="De Buck J."/>
        </authorList>
    </citation>
    <scope>NUCLEOTIDE SEQUENCE [LARGE SCALE GENOMIC DNA]</scope>
    <source>
        <strain evidence="15 16">SNUC 505</strain>
    </source>
</reference>
<dbReference type="CDD" id="cd06558">
    <property type="entry name" value="crotonase-like"/>
    <property type="match status" value="1"/>
</dbReference>
<evidence type="ECO:0000313" key="15">
    <source>
        <dbReference type="EMBL" id="PTG17007.1"/>
    </source>
</evidence>
<comment type="similarity">
    <text evidence="3">Belongs to the 3-hydroxyacyl-CoA dehydrogenase family.</text>
</comment>
<dbReference type="EC" id="4.2.1.17" evidence="4"/>
<dbReference type="SUPFAM" id="SSF52096">
    <property type="entry name" value="ClpP/crotonase"/>
    <property type="match status" value="1"/>
</dbReference>
<feature type="domain" description="3-hydroxyacyl-CoA dehydrogenase C-terminal" evidence="12">
    <location>
        <begin position="189"/>
        <end position="286"/>
    </location>
</feature>
<proteinExistence type="inferred from homology"/>
<evidence type="ECO:0000256" key="11">
    <source>
        <dbReference type="RuleBase" id="RU003707"/>
    </source>
</evidence>
<comment type="catalytic activity">
    <reaction evidence="10">
        <text>a (3S)-3-hydroxyacyl-CoA + NAD(+) = a 3-oxoacyl-CoA + NADH + H(+)</text>
        <dbReference type="Rhea" id="RHEA:22432"/>
        <dbReference type="ChEBI" id="CHEBI:15378"/>
        <dbReference type="ChEBI" id="CHEBI:57318"/>
        <dbReference type="ChEBI" id="CHEBI:57540"/>
        <dbReference type="ChEBI" id="CHEBI:57945"/>
        <dbReference type="ChEBI" id="CHEBI:90726"/>
        <dbReference type="EC" id="1.1.1.35"/>
    </reaction>
</comment>
<dbReference type="GO" id="GO:0003857">
    <property type="term" value="F:(3S)-3-hydroxyacyl-CoA dehydrogenase (NAD+) activity"/>
    <property type="evidence" value="ECO:0007669"/>
    <property type="project" value="UniProtKB-EC"/>
</dbReference>
<comment type="similarity">
    <text evidence="2">In the N-terminal section; belongs to the enoyl-CoA hydratase/isomerase family.</text>
</comment>
<dbReference type="SUPFAM" id="SSF48179">
    <property type="entry name" value="6-phosphogluconate dehydrogenase C-terminal domain-like"/>
    <property type="match status" value="2"/>
</dbReference>
<dbReference type="Pfam" id="PF00725">
    <property type="entry name" value="3HCDH"/>
    <property type="match status" value="1"/>
</dbReference>
<evidence type="ECO:0000256" key="1">
    <source>
        <dbReference type="ARBA" id="ARBA00005005"/>
    </source>
</evidence>
<evidence type="ECO:0000256" key="8">
    <source>
        <dbReference type="ARBA" id="ARBA00023027"/>
    </source>
</evidence>
<evidence type="ECO:0000256" key="3">
    <source>
        <dbReference type="ARBA" id="ARBA00009463"/>
    </source>
</evidence>
<accession>A0AAE5W9C0</accession>
<dbReference type="GO" id="GO:0070403">
    <property type="term" value="F:NAD+ binding"/>
    <property type="evidence" value="ECO:0007669"/>
    <property type="project" value="InterPro"/>
</dbReference>
<dbReference type="InterPro" id="IPR036291">
    <property type="entry name" value="NAD(P)-bd_dom_sf"/>
</dbReference>
<sequence>MTINTVTVLGAGTMGAQLAALFVNAGLKVQLLDIVIDENDPNQISKKAYEMITNKKRPLLFDLQDASNLSYGNFNEDLKDSNADLYIEAVKEDLDVKHDVWQQVVQVARDDALFATNTSGIPIEAIAKVFNDNDKKRFFGLHFFNPPRIMKLVEIIPNRQTEAHWVTTVQTFVQDILGKGVVIANDVPGFVANRIGTQSMNDVMYRAEQQGFSITDVDALTGKAIGRPKTGTYALTDLVGLDIAVSVIKGLQQVPEEAPYFKDVAIVETLYQNGALGRKTKQGFYKKDKATKSRLVFDPKTETYVPVERPNIPLLASFKKDLAHNLNVIFNAEDDAGRFLWETLRNNFYYAARNVPFAAQDFKDVDRALVWGFNWKLGPFQLWDLMGFERVKQRMQEELGDLPDWVNAREHSFYEPDESIERVTPITDYIKETLWNRDDSQLAVTHEQQLLFKLQSHNNVITDGFVKNLVEAIDVLETGHYSSMVIYAGGHNFSVGANLYQMKEAHEKGQVEEVVGDAIEQLHYSFNRLKYSQKPIVTAVHGRALGGGCELVLYSPFVVAASETYIGLVEAGVGLLPSGGGLAEMANRILHTSHMLNDKQASLTRVLMTIGFAKVSTNAYEARRYGFLRETDTIIFNNEQRVAVALRRAQYEADTNYHPASKHQYVAPGADFIALAEGQLEAQKEGHFISAHDYNIALRIATAMAGGDLPRNTYVNQQYIQKLEKHHFLELLKTEKSYERICHMLKTGKPLRN</sequence>
<evidence type="ECO:0000256" key="6">
    <source>
        <dbReference type="ARBA" id="ARBA00022963"/>
    </source>
</evidence>
<dbReference type="EMBL" id="JAVGJF010000005">
    <property type="protein sequence ID" value="MDQ7174733.1"/>
    <property type="molecule type" value="Genomic_DNA"/>
</dbReference>
<dbReference type="InterPro" id="IPR001753">
    <property type="entry name" value="Enoyl-CoA_hydra/iso"/>
</dbReference>
<dbReference type="Pfam" id="PF02737">
    <property type="entry name" value="3HCDH_N"/>
    <property type="match status" value="1"/>
</dbReference>
<dbReference type="Proteomes" id="UP000242704">
    <property type="component" value="Unassembled WGS sequence"/>
</dbReference>
<dbReference type="PANTHER" id="PTHR48075:SF7">
    <property type="entry name" value="3-HYDROXYACYL-COA DEHYDROGENASE-RELATED"/>
    <property type="match status" value="1"/>
</dbReference>
<evidence type="ECO:0000256" key="4">
    <source>
        <dbReference type="ARBA" id="ARBA00012076"/>
    </source>
</evidence>
<dbReference type="AlphaFoldDB" id="A0AAE5W9C0"/>
<comment type="pathway">
    <text evidence="1">Lipid metabolism; fatty acid beta-oxidation.</text>
</comment>
<feature type="domain" description="3-hydroxyacyl-CoA dehydrogenase NAD binding" evidence="13">
    <location>
        <begin position="5"/>
        <end position="186"/>
    </location>
</feature>
<evidence type="ECO:0000313" key="16">
    <source>
        <dbReference type="Proteomes" id="UP000242704"/>
    </source>
</evidence>
<organism evidence="15 16">
    <name type="scientific">Staphylococcus chromogenes</name>
    <name type="common">Staphylococcus hyicus subsp. chromogenes</name>
    <dbReference type="NCBI Taxonomy" id="46126"/>
    <lineage>
        <taxon>Bacteria</taxon>
        <taxon>Bacillati</taxon>
        <taxon>Bacillota</taxon>
        <taxon>Bacilli</taxon>
        <taxon>Bacillales</taxon>
        <taxon>Staphylococcaceae</taxon>
        <taxon>Staphylococcus</taxon>
    </lineage>
</organism>
<dbReference type="Proteomes" id="UP001240157">
    <property type="component" value="Unassembled WGS sequence"/>
</dbReference>
<keyword evidence="5" id="KW-0276">Fatty acid metabolism</keyword>
<dbReference type="InterPro" id="IPR006176">
    <property type="entry name" value="3-OHacyl-CoA_DH_NAD-bd"/>
</dbReference>
<evidence type="ECO:0000256" key="2">
    <source>
        <dbReference type="ARBA" id="ARBA00008750"/>
    </source>
</evidence>
<evidence type="ECO:0000256" key="5">
    <source>
        <dbReference type="ARBA" id="ARBA00022832"/>
    </source>
</evidence>
<dbReference type="Gene3D" id="3.40.50.720">
    <property type="entry name" value="NAD(P)-binding Rossmann-like Domain"/>
    <property type="match status" value="1"/>
</dbReference>
<evidence type="ECO:0000256" key="7">
    <source>
        <dbReference type="ARBA" id="ARBA00023002"/>
    </source>
</evidence>
<evidence type="ECO:0000313" key="17">
    <source>
        <dbReference type="Proteomes" id="UP001240157"/>
    </source>
</evidence>
<reference evidence="14 17" key="3">
    <citation type="submission" date="2023-08" db="EMBL/GenBank/DDBJ databases">
        <title>Whole genome sequencing of Staphylococcus chromogenes NNSch 2386.</title>
        <authorList>
            <person name="Kropotov V.S."/>
            <person name="Boriskina E.V."/>
            <person name="Gordinskaya N.A."/>
            <person name="Shkurkina I.S."/>
            <person name="Kryazhev D.V."/>
            <person name="Alekseeva A.E."/>
            <person name="Makhova M.A."/>
        </authorList>
    </citation>
    <scope>NUCLEOTIDE SEQUENCE [LARGE SCALE GENOMIC DNA]</scope>
    <source>
        <strain evidence="14 17">NNSch 2386</strain>
    </source>
</reference>
<dbReference type="Gene3D" id="1.10.1040.50">
    <property type="match status" value="1"/>
</dbReference>
<dbReference type="GO" id="GO:0016042">
    <property type="term" value="P:lipid catabolic process"/>
    <property type="evidence" value="ECO:0007669"/>
    <property type="project" value="UniProtKB-KW"/>
</dbReference>
<dbReference type="GO" id="GO:0004300">
    <property type="term" value="F:enoyl-CoA hydratase activity"/>
    <property type="evidence" value="ECO:0007669"/>
    <property type="project" value="UniProtKB-EC"/>
</dbReference>
<gene>
    <name evidence="15" type="ORF">BU653_01075</name>
    <name evidence="14" type="ORF">RCF65_01880</name>
</gene>
<dbReference type="PROSITE" id="PS00166">
    <property type="entry name" value="ENOYL_COA_HYDRATASE"/>
    <property type="match status" value="1"/>
</dbReference>
<dbReference type="InterPro" id="IPR018376">
    <property type="entry name" value="Enoyl-CoA_hyd/isom_CS"/>
</dbReference>
<dbReference type="SUPFAM" id="SSF51735">
    <property type="entry name" value="NAD(P)-binding Rossmann-fold domains"/>
    <property type="match status" value="1"/>
</dbReference>
<keyword evidence="9" id="KW-0443">Lipid metabolism</keyword>
<keyword evidence="6" id="KW-0442">Lipid degradation</keyword>
<evidence type="ECO:0000256" key="9">
    <source>
        <dbReference type="ARBA" id="ARBA00023098"/>
    </source>
</evidence>
<dbReference type="RefSeq" id="WP_105967406.1">
    <property type="nucleotide sequence ID" value="NZ_JAHCNX010000006.1"/>
</dbReference>
<dbReference type="InterPro" id="IPR006108">
    <property type="entry name" value="3HC_DH_C"/>
</dbReference>
<dbReference type="Pfam" id="PF00378">
    <property type="entry name" value="ECH_1"/>
    <property type="match status" value="1"/>
</dbReference>
<dbReference type="InterPro" id="IPR008927">
    <property type="entry name" value="6-PGluconate_DH-like_C_sf"/>
</dbReference>
<dbReference type="InterPro" id="IPR029045">
    <property type="entry name" value="ClpP/crotonase-like_dom_sf"/>
</dbReference>